<dbReference type="Proteomes" id="UP001217089">
    <property type="component" value="Unassembled WGS sequence"/>
</dbReference>
<feature type="coiled-coil region" evidence="3">
    <location>
        <begin position="97"/>
        <end position="124"/>
    </location>
</feature>
<dbReference type="PANTHER" id="PTHR16294">
    <property type="entry name" value="DYSTROBREVIN BINDING PROTEIN 1 DYSBINDIN"/>
    <property type="match status" value="1"/>
</dbReference>
<sequence>MSVFQSIKGTFAAGLKSFTSRDQSKDDQVKYTKSGVNVDTGAELLHKYQLIWKELHEQAEENARCAEDVDGLITSIYVDYDRQCETLNKLHDTVAELPVILTQLQDLTDVLANLEEEYDKVEAAMPKYDLGKRQEYEKIKGLSTGSGDSGKKPDLSEIEIEEDDHDKLDEFLATADADSFNENLLPMTEWMKYLMKKI</sequence>
<evidence type="ECO:0000256" key="3">
    <source>
        <dbReference type="SAM" id="Coils"/>
    </source>
</evidence>
<dbReference type="EMBL" id="JARBDR010000917">
    <property type="protein sequence ID" value="KAJ8303412.1"/>
    <property type="molecule type" value="Genomic_DNA"/>
</dbReference>
<evidence type="ECO:0000313" key="4">
    <source>
        <dbReference type="EMBL" id="KAJ8303412.1"/>
    </source>
</evidence>
<organism evidence="4 5">
    <name type="scientific">Tegillarca granosa</name>
    <name type="common">Malaysian cockle</name>
    <name type="synonym">Anadara granosa</name>
    <dbReference type="NCBI Taxonomy" id="220873"/>
    <lineage>
        <taxon>Eukaryota</taxon>
        <taxon>Metazoa</taxon>
        <taxon>Spiralia</taxon>
        <taxon>Lophotrochozoa</taxon>
        <taxon>Mollusca</taxon>
        <taxon>Bivalvia</taxon>
        <taxon>Autobranchia</taxon>
        <taxon>Pteriomorphia</taxon>
        <taxon>Arcoida</taxon>
        <taxon>Arcoidea</taxon>
        <taxon>Arcidae</taxon>
        <taxon>Tegillarca</taxon>
    </lineage>
</organism>
<keyword evidence="3" id="KW-0175">Coiled coil</keyword>
<keyword evidence="5" id="KW-1185">Reference proteome</keyword>
<reference evidence="4 5" key="1">
    <citation type="submission" date="2022-12" db="EMBL/GenBank/DDBJ databases">
        <title>Chromosome-level genome of Tegillarca granosa.</title>
        <authorList>
            <person name="Kim J."/>
        </authorList>
    </citation>
    <scope>NUCLEOTIDE SEQUENCE [LARGE SCALE GENOMIC DNA]</scope>
    <source>
        <strain evidence="4">Teg-2019</strain>
        <tissue evidence="4">Adductor muscle</tissue>
    </source>
</reference>
<comment type="similarity">
    <text evidence="1">Belongs to the dysbindin family.</text>
</comment>
<name>A0ABQ9EDN0_TEGGR</name>
<gene>
    <name evidence="4" type="ORF">KUTeg_019808</name>
</gene>
<evidence type="ECO:0000256" key="1">
    <source>
        <dbReference type="ARBA" id="ARBA00008686"/>
    </source>
</evidence>
<accession>A0ABQ9EDN0</accession>
<evidence type="ECO:0000256" key="2">
    <source>
        <dbReference type="ARBA" id="ARBA00040078"/>
    </source>
</evidence>
<dbReference type="InterPro" id="IPR007531">
    <property type="entry name" value="Dysbindin"/>
</dbReference>
<comment type="caution">
    <text evidence="4">The sequence shown here is derived from an EMBL/GenBank/DDBJ whole genome shotgun (WGS) entry which is preliminary data.</text>
</comment>
<proteinExistence type="inferred from homology"/>
<protein>
    <recommendedName>
        <fullName evidence="2">Dysbindin domain-containing protein 1</fullName>
    </recommendedName>
</protein>
<evidence type="ECO:0000313" key="5">
    <source>
        <dbReference type="Proteomes" id="UP001217089"/>
    </source>
</evidence>
<dbReference type="PANTHER" id="PTHR16294:SF4">
    <property type="entry name" value="DYSBINDIN DOMAIN-CONTAINING PROTEIN 1"/>
    <property type="match status" value="1"/>
</dbReference>